<sequence length="235" mass="26655">MERFSIRDAPPIGTKVVTVVVGTEPELEDFTVHEELLRRSSDFFNAALNNDWAEAGERLIRLPTGQPASFYIYVQWLYSARLFSKGTLSQATSSTAGNNQEWTSLIQCYFLANYLQDVDFKDTLMDALMQWTAEVPQLNRNATVVSAKEIYDNTEDGSPLRKFFVDLSVWKVEGSVWENEEGATLPYDFLRAVTIGLSRRLQPGQTLQDVIDEKNGTCHYHAHGNNPCYKSKSPR</sequence>
<dbReference type="Gene3D" id="3.30.710.10">
    <property type="entry name" value="Potassium Channel Kv1.1, Chain A"/>
    <property type="match status" value="1"/>
</dbReference>
<dbReference type="OrthoDB" id="1022638at2759"/>
<protein>
    <recommendedName>
        <fullName evidence="1">BTB domain-containing protein</fullName>
    </recommendedName>
</protein>
<dbReference type="InterPro" id="IPR000210">
    <property type="entry name" value="BTB/POZ_dom"/>
</dbReference>
<evidence type="ECO:0000313" key="3">
    <source>
        <dbReference type="Proteomes" id="UP000799770"/>
    </source>
</evidence>
<feature type="domain" description="BTB" evidence="1">
    <location>
        <begin position="15"/>
        <end position="86"/>
    </location>
</feature>
<dbReference type="AlphaFoldDB" id="A0A6A5ZUX9"/>
<dbReference type="PANTHER" id="PTHR47843">
    <property type="entry name" value="BTB DOMAIN-CONTAINING PROTEIN-RELATED"/>
    <property type="match status" value="1"/>
</dbReference>
<name>A0A6A5ZUX9_9PLEO</name>
<reference evidence="2" key="1">
    <citation type="journal article" date="2020" name="Stud. Mycol.">
        <title>101 Dothideomycetes genomes: a test case for predicting lifestyles and emergence of pathogens.</title>
        <authorList>
            <person name="Haridas S."/>
            <person name="Albert R."/>
            <person name="Binder M."/>
            <person name="Bloem J."/>
            <person name="Labutti K."/>
            <person name="Salamov A."/>
            <person name="Andreopoulos B."/>
            <person name="Baker S."/>
            <person name="Barry K."/>
            <person name="Bills G."/>
            <person name="Bluhm B."/>
            <person name="Cannon C."/>
            <person name="Castanera R."/>
            <person name="Culley D."/>
            <person name="Daum C."/>
            <person name="Ezra D."/>
            <person name="Gonzalez J."/>
            <person name="Henrissat B."/>
            <person name="Kuo A."/>
            <person name="Liang C."/>
            <person name="Lipzen A."/>
            <person name="Lutzoni F."/>
            <person name="Magnuson J."/>
            <person name="Mondo S."/>
            <person name="Nolan M."/>
            <person name="Ohm R."/>
            <person name="Pangilinan J."/>
            <person name="Park H.-J."/>
            <person name="Ramirez L."/>
            <person name="Alfaro M."/>
            <person name="Sun H."/>
            <person name="Tritt A."/>
            <person name="Yoshinaga Y."/>
            <person name="Zwiers L.-H."/>
            <person name="Turgeon B."/>
            <person name="Goodwin S."/>
            <person name="Spatafora J."/>
            <person name="Crous P."/>
            <person name="Grigoriev I."/>
        </authorList>
    </citation>
    <scope>NUCLEOTIDE SEQUENCE</scope>
    <source>
        <strain evidence="2">CBS 627.86</strain>
    </source>
</reference>
<organism evidence="2 3">
    <name type="scientific">Lophiotrema nucula</name>
    <dbReference type="NCBI Taxonomy" id="690887"/>
    <lineage>
        <taxon>Eukaryota</taxon>
        <taxon>Fungi</taxon>
        <taxon>Dikarya</taxon>
        <taxon>Ascomycota</taxon>
        <taxon>Pezizomycotina</taxon>
        <taxon>Dothideomycetes</taxon>
        <taxon>Pleosporomycetidae</taxon>
        <taxon>Pleosporales</taxon>
        <taxon>Lophiotremataceae</taxon>
        <taxon>Lophiotrema</taxon>
    </lineage>
</organism>
<dbReference type="SUPFAM" id="SSF54695">
    <property type="entry name" value="POZ domain"/>
    <property type="match status" value="1"/>
</dbReference>
<gene>
    <name evidence="2" type="ORF">BDV96DRAFT_639194</name>
</gene>
<dbReference type="EMBL" id="ML977310">
    <property type="protein sequence ID" value="KAF2122617.1"/>
    <property type="molecule type" value="Genomic_DNA"/>
</dbReference>
<proteinExistence type="predicted"/>
<dbReference type="CDD" id="cd18186">
    <property type="entry name" value="BTB_POZ_ZBTB_KLHL-like"/>
    <property type="match status" value="1"/>
</dbReference>
<accession>A0A6A5ZUX9</accession>
<evidence type="ECO:0000313" key="2">
    <source>
        <dbReference type="EMBL" id="KAF2122617.1"/>
    </source>
</evidence>
<evidence type="ECO:0000259" key="1">
    <source>
        <dbReference type="PROSITE" id="PS50097"/>
    </source>
</evidence>
<dbReference type="Proteomes" id="UP000799770">
    <property type="component" value="Unassembled WGS sequence"/>
</dbReference>
<dbReference type="InterPro" id="IPR011333">
    <property type="entry name" value="SKP1/BTB/POZ_sf"/>
</dbReference>
<dbReference type="PROSITE" id="PS50097">
    <property type="entry name" value="BTB"/>
    <property type="match status" value="1"/>
</dbReference>
<dbReference type="PANTHER" id="PTHR47843:SF2">
    <property type="entry name" value="BTB DOMAIN-CONTAINING PROTEIN"/>
    <property type="match status" value="1"/>
</dbReference>
<keyword evidence="3" id="KW-1185">Reference proteome</keyword>